<evidence type="ECO:0000256" key="1">
    <source>
        <dbReference type="ARBA" id="ARBA00022737"/>
    </source>
</evidence>
<organism evidence="4 5">
    <name type="scientific">Mycena citricolor</name>
    <dbReference type="NCBI Taxonomy" id="2018698"/>
    <lineage>
        <taxon>Eukaryota</taxon>
        <taxon>Fungi</taxon>
        <taxon>Dikarya</taxon>
        <taxon>Basidiomycota</taxon>
        <taxon>Agaricomycotina</taxon>
        <taxon>Agaricomycetes</taxon>
        <taxon>Agaricomycetidae</taxon>
        <taxon>Agaricales</taxon>
        <taxon>Marasmiineae</taxon>
        <taxon>Mycenaceae</taxon>
        <taxon>Mycena</taxon>
    </lineage>
</organism>
<proteinExistence type="predicted"/>
<gene>
    <name evidence="4" type="ORF">MYCIT1_LOCUS34531</name>
</gene>
<evidence type="ECO:0000256" key="2">
    <source>
        <dbReference type="SAM" id="MobiDB-lite"/>
    </source>
</evidence>
<dbReference type="PANTHER" id="PTHR44826">
    <property type="entry name" value="SPORE COAT PROTEIN SP85"/>
    <property type="match status" value="1"/>
</dbReference>
<feature type="region of interest" description="Disordered" evidence="2">
    <location>
        <begin position="317"/>
        <end position="486"/>
    </location>
</feature>
<dbReference type="EMBL" id="CAVNYO010000460">
    <property type="protein sequence ID" value="CAK5282629.1"/>
    <property type="molecule type" value="Genomic_DNA"/>
</dbReference>
<dbReference type="GO" id="GO:0008237">
    <property type="term" value="F:metallopeptidase activity"/>
    <property type="evidence" value="ECO:0007669"/>
    <property type="project" value="InterPro"/>
</dbReference>
<comment type="caution">
    <text evidence="4">The sequence shown here is derived from an EMBL/GenBank/DDBJ whole genome shotgun (WGS) entry which is preliminary data.</text>
</comment>
<keyword evidence="3" id="KW-0732">Signal</keyword>
<dbReference type="PANTHER" id="PTHR44826:SF3">
    <property type="entry name" value="SPORE COAT PROTEIN SP85"/>
    <property type="match status" value="1"/>
</dbReference>
<sequence>MRFSLAISAVLLSVLCAQGTPLSADLESRHNAEVEARVGLKFHILVGTPPAQLTGATDDDMCTPEQAAAIERSIVDAKSASAVARKILGVPKMEKSNGFFWMFGGAAVAPSEVSRHFSFVQKLGTPDHIASTVPFENSPNDLIFTCIPAGTKKAAEVLATTVNSGRKTKNTPVTPVLNLIRISPIHFLNTRTMAQAASAMNPGGVFTVKNGLQTDQGVQVPPLAFTIIHEVQHSNVLMDNAEQDHLVDQKIGPKRAYGFQQVQNLDAHLKHLNPQNYAFFALLAESNPEFFKPDCFISEQLPIRDFAAEKRAKSVVKTKAKPVARPPSKPAAKPVPKPPVVKPAVKPVAKPVTKPAVKPVTKPAAKPVAKPAAKPIAKPAAKPVVKPAAKPVVKPAAKPAAKQPVTAKPVAKPAAKPGAKPPAKPVAKPAAKPAAKPTTKPVPGKPVAKKPAAVKPTPAKKPAPPTQSKAATKSAPASAKPSASAKASTACSATAAVCKACAKIVKGIPGDVQLANFDDGTE</sequence>
<evidence type="ECO:0008006" key="6">
    <source>
        <dbReference type="Google" id="ProtNLM"/>
    </source>
</evidence>
<keyword evidence="5" id="KW-1185">Reference proteome</keyword>
<dbReference type="InterPro" id="IPR024079">
    <property type="entry name" value="MetalloPept_cat_dom_sf"/>
</dbReference>
<dbReference type="InterPro" id="IPR051860">
    <property type="entry name" value="Plasmodium_CSP_Invasion"/>
</dbReference>
<dbReference type="AlphaFoldDB" id="A0AAD2HUS0"/>
<protein>
    <recommendedName>
        <fullName evidence="6">Lysine-specific metallo-endopeptidase domain-containing protein</fullName>
    </recommendedName>
</protein>
<feature type="compositionally biased region" description="Low complexity" evidence="2">
    <location>
        <begin position="342"/>
        <end position="418"/>
    </location>
</feature>
<evidence type="ECO:0000313" key="4">
    <source>
        <dbReference type="EMBL" id="CAK5282629.1"/>
    </source>
</evidence>
<reference evidence="4" key="1">
    <citation type="submission" date="2023-11" db="EMBL/GenBank/DDBJ databases">
        <authorList>
            <person name="De Vega J J."/>
            <person name="De Vega J J."/>
        </authorList>
    </citation>
    <scope>NUCLEOTIDE SEQUENCE</scope>
</reference>
<dbReference type="Gene3D" id="3.40.390.10">
    <property type="entry name" value="Collagenase (Catalytic Domain)"/>
    <property type="match status" value="1"/>
</dbReference>
<feature type="chain" id="PRO_5042229473" description="Lysine-specific metallo-endopeptidase domain-containing protein" evidence="3">
    <location>
        <begin position="20"/>
        <end position="522"/>
    </location>
</feature>
<evidence type="ECO:0000313" key="5">
    <source>
        <dbReference type="Proteomes" id="UP001295794"/>
    </source>
</evidence>
<dbReference type="PRINTS" id="PR01217">
    <property type="entry name" value="PRICHEXTENSN"/>
</dbReference>
<name>A0AAD2HUS0_9AGAR</name>
<feature type="compositionally biased region" description="Pro residues" evidence="2">
    <location>
        <begin position="324"/>
        <end position="341"/>
    </location>
</feature>
<keyword evidence="1" id="KW-0677">Repeat</keyword>
<evidence type="ECO:0000256" key="3">
    <source>
        <dbReference type="SAM" id="SignalP"/>
    </source>
</evidence>
<accession>A0AAD2HUS0</accession>
<feature type="signal peptide" evidence="3">
    <location>
        <begin position="1"/>
        <end position="19"/>
    </location>
</feature>
<feature type="compositionally biased region" description="Low complexity" evidence="2">
    <location>
        <begin position="425"/>
        <end position="457"/>
    </location>
</feature>
<dbReference type="Proteomes" id="UP001295794">
    <property type="component" value="Unassembled WGS sequence"/>
</dbReference>
<feature type="compositionally biased region" description="Low complexity" evidence="2">
    <location>
        <begin position="466"/>
        <end position="486"/>
    </location>
</feature>